<protein>
    <submittedName>
        <fullName evidence="2">Uncharacterized protein</fullName>
    </submittedName>
</protein>
<accession>A0A8X6UX42</accession>
<organism evidence="2 3">
    <name type="scientific">Trichonephila clavipes</name>
    <name type="common">Golden silk orbweaver</name>
    <name type="synonym">Nephila clavipes</name>
    <dbReference type="NCBI Taxonomy" id="2585209"/>
    <lineage>
        <taxon>Eukaryota</taxon>
        <taxon>Metazoa</taxon>
        <taxon>Ecdysozoa</taxon>
        <taxon>Arthropoda</taxon>
        <taxon>Chelicerata</taxon>
        <taxon>Arachnida</taxon>
        <taxon>Araneae</taxon>
        <taxon>Araneomorphae</taxon>
        <taxon>Entelegynae</taxon>
        <taxon>Araneoidea</taxon>
        <taxon>Nephilidae</taxon>
        <taxon>Trichonephila</taxon>
    </lineage>
</organism>
<dbReference type="GO" id="GO:0071897">
    <property type="term" value="P:DNA biosynthetic process"/>
    <property type="evidence" value="ECO:0007669"/>
    <property type="project" value="UniProtKB-ARBA"/>
</dbReference>
<gene>
    <name evidence="2" type="primary">AVEN_3539_1</name>
    <name evidence="2" type="ORF">TNCV_3369021</name>
</gene>
<reference evidence="2" key="1">
    <citation type="submission" date="2020-08" db="EMBL/GenBank/DDBJ databases">
        <title>Multicomponent nature underlies the extraordinary mechanical properties of spider dragline silk.</title>
        <authorList>
            <person name="Kono N."/>
            <person name="Nakamura H."/>
            <person name="Mori M."/>
            <person name="Yoshida Y."/>
            <person name="Ohtoshi R."/>
            <person name="Malay A.D."/>
            <person name="Moran D.A.P."/>
            <person name="Tomita M."/>
            <person name="Numata K."/>
            <person name="Arakawa K."/>
        </authorList>
    </citation>
    <scope>NUCLEOTIDE SEQUENCE</scope>
</reference>
<dbReference type="PANTHER" id="PTHR47331:SF5">
    <property type="entry name" value="RIBONUCLEASE H"/>
    <property type="match status" value="1"/>
</dbReference>
<dbReference type="Proteomes" id="UP000887159">
    <property type="component" value="Unassembled WGS sequence"/>
</dbReference>
<keyword evidence="3" id="KW-1185">Reference proteome</keyword>
<name>A0A8X6UX42_TRICX</name>
<evidence type="ECO:0000256" key="1">
    <source>
        <dbReference type="SAM" id="Coils"/>
    </source>
</evidence>
<comment type="caution">
    <text evidence="2">The sequence shown here is derived from an EMBL/GenBank/DDBJ whole genome shotgun (WGS) entry which is preliminary data.</text>
</comment>
<dbReference type="PANTHER" id="PTHR47331">
    <property type="entry name" value="PHD-TYPE DOMAIN-CONTAINING PROTEIN"/>
    <property type="match status" value="1"/>
</dbReference>
<proteinExistence type="predicted"/>
<dbReference type="AlphaFoldDB" id="A0A8X6UX42"/>
<dbReference type="InterPro" id="IPR043502">
    <property type="entry name" value="DNA/RNA_pol_sf"/>
</dbReference>
<dbReference type="SUPFAM" id="SSF56672">
    <property type="entry name" value="DNA/RNA polymerases"/>
    <property type="match status" value="1"/>
</dbReference>
<dbReference type="EMBL" id="BMAU01021033">
    <property type="protein sequence ID" value="GFX87332.1"/>
    <property type="molecule type" value="Genomic_DNA"/>
</dbReference>
<feature type="coiled-coil region" evidence="1">
    <location>
        <begin position="57"/>
        <end position="109"/>
    </location>
</feature>
<keyword evidence="1" id="KW-0175">Coiled coil</keyword>
<evidence type="ECO:0000313" key="2">
    <source>
        <dbReference type="EMBL" id="GFX87332.1"/>
    </source>
</evidence>
<sequence length="430" mass="50443">MKQKQQTKNKHSGSARARSNQWTMDIQNRLKSTLEGKINRIETFIESANEETDSVKIKVKLRSLIQLQKNVEELRNNYYAIPNVKDAELTAVDEDLHLLEVRLESLEVRNETILNSSKKSSSGAVMKTNDNFEIKTKIPPLVLPEFSGKYEEFSSFKIQFDDLITNNILLRESQKLYYLRSCLTHEVNYLCIEKLDRESRRNFELSHKSKTNPTFQEFIEFLEQRESVLLSMSVDRNAKVNPNKIKSYNELSDNYPLAKQRFQNLLRRFGHHSELYQQYREIIRDYTEQGIIEEVKTEITDNKLKRPVYYLPHQAIRKDGRLTSKTRIVFDAGSHQNNELSLNDCLWPGINLNPNLLDILINFRLNAIAFCSDIEQAFLQICLADEHKDAVRFLWSDDEPCVHKRPKIHVYRFNRVNFGVSSRPFLLASY</sequence>
<evidence type="ECO:0000313" key="3">
    <source>
        <dbReference type="Proteomes" id="UP000887159"/>
    </source>
</evidence>